<dbReference type="Pfam" id="PF03401">
    <property type="entry name" value="TctC"/>
    <property type="match status" value="1"/>
</dbReference>
<gene>
    <name evidence="2" type="ORF">WKW77_27175</name>
</gene>
<dbReference type="SUPFAM" id="SSF53850">
    <property type="entry name" value="Periplasmic binding protein-like II"/>
    <property type="match status" value="1"/>
</dbReference>
<dbReference type="EMBL" id="JBBKZU010000015">
    <property type="protein sequence ID" value="MEJ8814783.1"/>
    <property type="molecule type" value="Genomic_DNA"/>
</dbReference>
<comment type="similarity">
    <text evidence="1">Belongs to the UPF0065 (bug) family.</text>
</comment>
<dbReference type="PANTHER" id="PTHR42928">
    <property type="entry name" value="TRICARBOXYLATE-BINDING PROTEIN"/>
    <property type="match status" value="1"/>
</dbReference>
<proteinExistence type="inferred from homology"/>
<sequence length="157" mass="16535">SGELFQSMAGVQLNHIPYRGGGAPVQDVVAGRVDLLFDSVTVARPQIEGGRLRALGVTSPEPSPLLPGVAPVARVVPGYEVTSWTAVAAPRGLPPDVAARLRSALLRVLKSPDVVKQLEATGGIVTPSADVQDTRAFVGTQVAKWKKVVRDAQIQQQ</sequence>
<dbReference type="Gene3D" id="3.40.190.10">
    <property type="entry name" value="Periplasmic binding protein-like II"/>
    <property type="match status" value="1"/>
</dbReference>
<accession>A0ABU8VMF3</accession>
<dbReference type="Gene3D" id="3.40.190.150">
    <property type="entry name" value="Bordetella uptake gene, domain 1"/>
    <property type="match status" value="1"/>
</dbReference>
<keyword evidence="3" id="KW-1185">Reference proteome</keyword>
<organism evidence="2 3">
    <name type="scientific">Variovorax ureilyticus</name>
    <dbReference type="NCBI Taxonomy" id="1836198"/>
    <lineage>
        <taxon>Bacteria</taxon>
        <taxon>Pseudomonadati</taxon>
        <taxon>Pseudomonadota</taxon>
        <taxon>Betaproteobacteria</taxon>
        <taxon>Burkholderiales</taxon>
        <taxon>Comamonadaceae</taxon>
        <taxon>Variovorax</taxon>
    </lineage>
</organism>
<evidence type="ECO:0000313" key="3">
    <source>
        <dbReference type="Proteomes" id="UP001365846"/>
    </source>
</evidence>
<comment type="caution">
    <text evidence="2">The sequence shown here is derived from an EMBL/GenBank/DDBJ whole genome shotgun (WGS) entry which is preliminary data.</text>
</comment>
<dbReference type="InterPro" id="IPR042100">
    <property type="entry name" value="Bug_dom1"/>
</dbReference>
<reference evidence="2 3" key="1">
    <citation type="submission" date="2024-03" db="EMBL/GenBank/DDBJ databases">
        <title>Novel species of the genus Variovorax.</title>
        <authorList>
            <person name="Liu Q."/>
            <person name="Xin Y.-H."/>
        </authorList>
    </citation>
    <scope>NUCLEOTIDE SEQUENCE [LARGE SCALE GENOMIC DNA]</scope>
    <source>
        <strain evidence="2 3">KACC 18899</strain>
    </source>
</reference>
<dbReference type="Proteomes" id="UP001365846">
    <property type="component" value="Unassembled WGS sequence"/>
</dbReference>
<dbReference type="InterPro" id="IPR005064">
    <property type="entry name" value="BUG"/>
</dbReference>
<dbReference type="PANTHER" id="PTHR42928:SF5">
    <property type="entry name" value="BLR1237 PROTEIN"/>
    <property type="match status" value="1"/>
</dbReference>
<name>A0ABU8VMF3_9BURK</name>
<evidence type="ECO:0000256" key="1">
    <source>
        <dbReference type="ARBA" id="ARBA00006987"/>
    </source>
</evidence>
<feature type="non-terminal residue" evidence="2">
    <location>
        <position position="1"/>
    </location>
</feature>
<protein>
    <submittedName>
        <fullName evidence="2">Tripartite tricarboxylate transporter substrate-binding protein</fullName>
    </submittedName>
</protein>
<evidence type="ECO:0000313" key="2">
    <source>
        <dbReference type="EMBL" id="MEJ8814783.1"/>
    </source>
</evidence>
<dbReference type="RefSeq" id="WP_340360012.1">
    <property type="nucleotide sequence ID" value="NZ_JBBKZU010000015.1"/>
</dbReference>